<dbReference type="PANTHER" id="PTHR43214">
    <property type="entry name" value="TWO-COMPONENT RESPONSE REGULATOR"/>
    <property type="match status" value="1"/>
</dbReference>
<dbReference type="Pfam" id="PF00196">
    <property type="entry name" value="GerE"/>
    <property type="match status" value="1"/>
</dbReference>
<dbReference type="InterPro" id="IPR016032">
    <property type="entry name" value="Sig_transdc_resp-reg_C-effctor"/>
</dbReference>
<evidence type="ECO:0000256" key="4">
    <source>
        <dbReference type="PROSITE-ProRule" id="PRU00169"/>
    </source>
</evidence>
<reference evidence="8 9" key="1">
    <citation type="submission" date="2023-05" db="EMBL/GenBank/DDBJ databases">
        <title>Streptantibioticus silvisoli sp. nov., acidotolerant actinomycetes 1 from pine litter.</title>
        <authorList>
            <person name="Swiecimska M."/>
            <person name="Golinska P."/>
            <person name="Sangal V."/>
            <person name="Wachnowicz B."/>
            <person name="Goodfellow M."/>
        </authorList>
    </citation>
    <scope>NUCLEOTIDE SEQUENCE</scope>
    <source>
        <strain evidence="8">SL13</strain>
        <strain evidence="7 9">SL54</strain>
    </source>
</reference>
<keyword evidence="2" id="KW-0238">DNA-binding</keyword>
<dbReference type="InterPro" id="IPR001789">
    <property type="entry name" value="Sig_transdc_resp-reg_receiver"/>
</dbReference>
<evidence type="ECO:0000256" key="1">
    <source>
        <dbReference type="ARBA" id="ARBA00023015"/>
    </source>
</evidence>
<organism evidence="8">
    <name type="scientific">Streptantibioticus silvisoli</name>
    <dbReference type="NCBI Taxonomy" id="2705255"/>
    <lineage>
        <taxon>Bacteria</taxon>
        <taxon>Bacillati</taxon>
        <taxon>Actinomycetota</taxon>
        <taxon>Actinomycetes</taxon>
        <taxon>Kitasatosporales</taxon>
        <taxon>Streptomycetaceae</taxon>
        <taxon>Streptantibioticus</taxon>
    </lineage>
</organism>
<name>A0AA90H5S2_9ACTN</name>
<dbReference type="GO" id="GO:0006355">
    <property type="term" value="P:regulation of DNA-templated transcription"/>
    <property type="evidence" value="ECO:0007669"/>
    <property type="project" value="InterPro"/>
</dbReference>
<gene>
    <name evidence="7" type="ORF">POF43_017955</name>
    <name evidence="8" type="ORF">POF50_016420</name>
</gene>
<sequence>MPTTDPAGPVTKVAVLASRPLLVKALHTVLAEDPDLESAGAADSRSQLLHILDAQAPQVVLIDDSDPGWETIEILRRIRDHAARRIAVVILIDRAVDDSALEYLWAGADGLVLHNAALSEIVSAVRAASAGHAVLPPPLARRLVDLLVRRIPARAGAAQPSSLTSREQEIFDLIAAGMSNHEVALALVLSEKTVKFHVSNLLRKLGVRSRAQAIVCAWDQGVPAGWRGDSA</sequence>
<dbReference type="PRINTS" id="PR00038">
    <property type="entry name" value="HTHLUXR"/>
</dbReference>
<proteinExistence type="predicted"/>
<keyword evidence="4" id="KW-0597">Phosphoprotein</keyword>
<feature type="domain" description="HTH luxR-type" evidence="5">
    <location>
        <begin position="156"/>
        <end position="221"/>
    </location>
</feature>
<dbReference type="SUPFAM" id="SSF46894">
    <property type="entry name" value="C-terminal effector domain of the bipartite response regulators"/>
    <property type="match status" value="1"/>
</dbReference>
<dbReference type="CDD" id="cd06170">
    <property type="entry name" value="LuxR_C_like"/>
    <property type="match status" value="1"/>
</dbReference>
<evidence type="ECO:0000259" key="5">
    <source>
        <dbReference type="PROSITE" id="PS50043"/>
    </source>
</evidence>
<dbReference type="RefSeq" id="WP_271313157.1">
    <property type="nucleotide sequence ID" value="NZ_JAAGKO020000025.1"/>
</dbReference>
<feature type="modified residue" description="4-aspartylphosphate" evidence="4">
    <location>
        <position position="63"/>
    </location>
</feature>
<dbReference type="EMBL" id="JAAGKO020000025">
    <property type="protein sequence ID" value="MDI5964588.1"/>
    <property type="molecule type" value="Genomic_DNA"/>
</dbReference>
<dbReference type="Proteomes" id="UP001156398">
    <property type="component" value="Unassembled WGS sequence"/>
</dbReference>
<dbReference type="GO" id="GO:0003677">
    <property type="term" value="F:DNA binding"/>
    <property type="evidence" value="ECO:0007669"/>
    <property type="project" value="UniProtKB-KW"/>
</dbReference>
<dbReference type="PROSITE" id="PS50110">
    <property type="entry name" value="RESPONSE_REGULATORY"/>
    <property type="match status" value="1"/>
</dbReference>
<dbReference type="Pfam" id="PF00072">
    <property type="entry name" value="Response_reg"/>
    <property type="match status" value="1"/>
</dbReference>
<dbReference type="InterPro" id="IPR039420">
    <property type="entry name" value="WalR-like"/>
</dbReference>
<dbReference type="PROSITE" id="PS50043">
    <property type="entry name" value="HTH_LUXR_2"/>
    <property type="match status" value="1"/>
</dbReference>
<keyword evidence="1" id="KW-0805">Transcription regulation</keyword>
<dbReference type="PANTHER" id="PTHR43214:SF24">
    <property type="entry name" value="TRANSCRIPTIONAL REGULATORY PROTEIN NARL-RELATED"/>
    <property type="match status" value="1"/>
</dbReference>
<evidence type="ECO:0000313" key="9">
    <source>
        <dbReference type="Proteomes" id="UP001156398"/>
    </source>
</evidence>
<evidence type="ECO:0000259" key="6">
    <source>
        <dbReference type="PROSITE" id="PS50110"/>
    </source>
</evidence>
<dbReference type="AlphaFoldDB" id="A0AA90H5S2"/>
<comment type="caution">
    <text evidence="8">The sequence shown here is derived from an EMBL/GenBank/DDBJ whole genome shotgun (WGS) entry which is preliminary data.</text>
</comment>
<dbReference type="Gene3D" id="3.40.50.2300">
    <property type="match status" value="1"/>
</dbReference>
<feature type="domain" description="Response regulatory" evidence="6">
    <location>
        <begin position="12"/>
        <end position="129"/>
    </location>
</feature>
<dbReference type="GO" id="GO:0000160">
    <property type="term" value="P:phosphorelay signal transduction system"/>
    <property type="evidence" value="ECO:0007669"/>
    <property type="project" value="InterPro"/>
</dbReference>
<protein>
    <submittedName>
        <fullName evidence="8">Response regulator transcription factor</fullName>
    </submittedName>
</protein>
<evidence type="ECO:0000256" key="3">
    <source>
        <dbReference type="ARBA" id="ARBA00023163"/>
    </source>
</evidence>
<dbReference type="InterPro" id="IPR000792">
    <property type="entry name" value="Tscrpt_reg_LuxR_C"/>
</dbReference>
<evidence type="ECO:0000256" key="2">
    <source>
        <dbReference type="ARBA" id="ARBA00023125"/>
    </source>
</evidence>
<evidence type="ECO:0000313" key="8">
    <source>
        <dbReference type="EMBL" id="MDI5970907.1"/>
    </source>
</evidence>
<keyword evidence="3" id="KW-0804">Transcription</keyword>
<dbReference type="PROSITE" id="PS00622">
    <property type="entry name" value="HTH_LUXR_1"/>
    <property type="match status" value="1"/>
</dbReference>
<keyword evidence="9" id="KW-1185">Reference proteome</keyword>
<dbReference type="EMBL" id="JABXJJ020000018">
    <property type="protein sequence ID" value="MDI5970907.1"/>
    <property type="molecule type" value="Genomic_DNA"/>
</dbReference>
<dbReference type="SMART" id="SM00421">
    <property type="entry name" value="HTH_LUXR"/>
    <property type="match status" value="1"/>
</dbReference>
<accession>A0AA90H5S2</accession>
<evidence type="ECO:0000313" key="7">
    <source>
        <dbReference type="EMBL" id="MDI5964588.1"/>
    </source>
</evidence>
<dbReference type="InterPro" id="IPR011006">
    <property type="entry name" value="CheY-like_superfamily"/>
</dbReference>
<dbReference type="SUPFAM" id="SSF52172">
    <property type="entry name" value="CheY-like"/>
    <property type="match status" value="1"/>
</dbReference>